<evidence type="ECO:0000256" key="8">
    <source>
        <dbReference type="SAM" id="Phobius"/>
    </source>
</evidence>
<keyword evidence="7 8" id="KW-0472">Membrane</keyword>
<feature type="domain" description="Wax synthase" evidence="9">
    <location>
        <begin position="255"/>
        <end position="287"/>
    </location>
</feature>
<dbReference type="Proteomes" id="UP000663850">
    <property type="component" value="Unassembled WGS sequence"/>
</dbReference>
<dbReference type="AlphaFoldDB" id="A0A8H3CMI2"/>
<sequence length="494" mass="55127">MGPDAAARQELRLAPIIATEISFLAVAYATVNVRLFPLRIWFVPIALASIWNLCSKFAFLDPWTNTFNFGLCVAGFTMFMKLVEITFLREPPKYDGQVACSEPFLLCKRCFINTISYISDVRCLHWENDNPCTIPQDTRGDASHFQFYTHTFLRFLKHLFIYDTLHAIIESIGALGTPQGDTIYRRRFAITKNLEIPAVHPAIPAVWIALMVGLVVWHSMTTAHYLCTLLTAPLACSPPSISPYSRPASALKKEWPPLFDNPLVATSLHDFWSRRWHSAFRRNFWVLGVRPGALVGESIGSLVGNMVEAAIPSGQLISTGFGAGKAPRLKDEAKILGMRIGGVMGVFLISGLLHDFGMWGMGQGMDFRHVTGYFLIQGIGLIVESALGMRNPGNRSDKQDVHNANERVGTANNHATAKIKQERPSTTLKDRLMTLWVLMWVVVPATMMVEAWLGRGLAGVVLWPHSLSPARWMFKLWNRFAFGQSLPDAIHSGD</sequence>
<comment type="subcellular location">
    <subcellularLocation>
        <location evidence="1">Membrane</location>
        <topology evidence="1">Multi-pass membrane protein</topology>
    </subcellularLocation>
</comment>
<dbReference type="GO" id="GO:0008374">
    <property type="term" value="F:O-acyltransferase activity"/>
    <property type="evidence" value="ECO:0007669"/>
    <property type="project" value="InterPro"/>
</dbReference>
<reference evidence="10" key="1">
    <citation type="submission" date="2021-01" db="EMBL/GenBank/DDBJ databases">
        <authorList>
            <person name="Kaushik A."/>
        </authorList>
    </citation>
    <scope>NUCLEOTIDE SEQUENCE</scope>
    <source>
        <strain evidence="10">Type strain: AG8-Rh-89/</strain>
    </source>
</reference>
<comment type="pathway">
    <text evidence="2">Secondary metabolite biosynthesis.</text>
</comment>
<dbReference type="InterPro" id="IPR044851">
    <property type="entry name" value="Wax_synthase"/>
</dbReference>
<dbReference type="Pfam" id="PF13813">
    <property type="entry name" value="MBOAT_2"/>
    <property type="match status" value="1"/>
</dbReference>
<dbReference type="GO" id="GO:0006629">
    <property type="term" value="P:lipid metabolic process"/>
    <property type="evidence" value="ECO:0007669"/>
    <property type="project" value="InterPro"/>
</dbReference>
<evidence type="ECO:0000259" key="9">
    <source>
        <dbReference type="Pfam" id="PF13813"/>
    </source>
</evidence>
<accession>A0A8H3CMI2</accession>
<feature type="transmembrane region" description="Helical" evidence="8">
    <location>
        <begin position="335"/>
        <end position="353"/>
    </location>
</feature>
<feature type="transmembrane region" description="Helical" evidence="8">
    <location>
        <begin position="194"/>
        <end position="217"/>
    </location>
</feature>
<keyword evidence="4" id="KW-0808">Transferase</keyword>
<evidence type="ECO:0000256" key="2">
    <source>
        <dbReference type="ARBA" id="ARBA00005179"/>
    </source>
</evidence>
<organism evidence="10 11">
    <name type="scientific">Rhizoctonia solani</name>
    <dbReference type="NCBI Taxonomy" id="456999"/>
    <lineage>
        <taxon>Eukaryota</taxon>
        <taxon>Fungi</taxon>
        <taxon>Dikarya</taxon>
        <taxon>Basidiomycota</taxon>
        <taxon>Agaricomycotina</taxon>
        <taxon>Agaricomycetes</taxon>
        <taxon>Cantharellales</taxon>
        <taxon>Ceratobasidiaceae</taxon>
        <taxon>Rhizoctonia</taxon>
    </lineage>
</organism>
<evidence type="ECO:0000256" key="1">
    <source>
        <dbReference type="ARBA" id="ARBA00004141"/>
    </source>
</evidence>
<feature type="transmembrane region" description="Helical" evidence="8">
    <location>
        <begin position="432"/>
        <end position="453"/>
    </location>
</feature>
<evidence type="ECO:0000256" key="5">
    <source>
        <dbReference type="ARBA" id="ARBA00022692"/>
    </source>
</evidence>
<feature type="transmembrane region" description="Helical" evidence="8">
    <location>
        <begin position="373"/>
        <end position="389"/>
    </location>
</feature>
<comment type="similarity">
    <text evidence="3">Belongs to the wax synthase family.</text>
</comment>
<evidence type="ECO:0000256" key="4">
    <source>
        <dbReference type="ARBA" id="ARBA00022679"/>
    </source>
</evidence>
<protein>
    <recommendedName>
        <fullName evidence="9">Wax synthase domain-containing protein</fullName>
    </recommendedName>
</protein>
<dbReference type="PANTHER" id="PTHR31595:SF57">
    <property type="entry name" value="OS04G0481900 PROTEIN"/>
    <property type="match status" value="1"/>
</dbReference>
<evidence type="ECO:0000256" key="7">
    <source>
        <dbReference type="ARBA" id="ARBA00023136"/>
    </source>
</evidence>
<proteinExistence type="inferred from homology"/>
<dbReference type="PANTHER" id="PTHR31595">
    <property type="entry name" value="LONG-CHAIN-ALCOHOL O-FATTY-ACYLTRANSFERASE 3-RELATED"/>
    <property type="match status" value="1"/>
</dbReference>
<evidence type="ECO:0000256" key="6">
    <source>
        <dbReference type="ARBA" id="ARBA00022989"/>
    </source>
</evidence>
<gene>
    <name evidence="10" type="ORF">RDB_LOCUS81894</name>
</gene>
<feature type="transmembrane region" description="Helical" evidence="8">
    <location>
        <begin position="12"/>
        <end position="31"/>
    </location>
</feature>
<name>A0A8H3CMI2_9AGAM</name>
<dbReference type="OrthoDB" id="3308647at2759"/>
<evidence type="ECO:0000313" key="10">
    <source>
        <dbReference type="EMBL" id="CAE6488245.1"/>
    </source>
</evidence>
<dbReference type="InterPro" id="IPR032805">
    <property type="entry name" value="Wax_synthase_dom"/>
</dbReference>
<feature type="transmembrane region" description="Helical" evidence="8">
    <location>
        <begin position="66"/>
        <end position="83"/>
    </location>
</feature>
<dbReference type="EMBL" id="CAJMWZ010004323">
    <property type="protein sequence ID" value="CAE6488245.1"/>
    <property type="molecule type" value="Genomic_DNA"/>
</dbReference>
<feature type="transmembrane region" description="Helical" evidence="8">
    <location>
        <begin position="38"/>
        <end position="60"/>
    </location>
</feature>
<dbReference type="GO" id="GO:0016020">
    <property type="term" value="C:membrane"/>
    <property type="evidence" value="ECO:0007669"/>
    <property type="project" value="UniProtKB-SubCell"/>
</dbReference>
<evidence type="ECO:0000256" key="3">
    <source>
        <dbReference type="ARBA" id="ARBA00007282"/>
    </source>
</evidence>
<keyword evidence="6 8" id="KW-1133">Transmembrane helix</keyword>
<comment type="caution">
    <text evidence="10">The sequence shown here is derived from an EMBL/GenBank/DDBJ whole genome shotgun (WGS) entry which is preliminary data.</text>
</comment>
<keyword evidence="5 8" id="KW-0812">Transmembrane</keyword>
<evidence type="ECO:0000313" key="11">
    <source>
        <dbReference type="Proteomes" id="UP000663850"/>
    </source>
</evidence>